<dbReference type="AlphaFoldDB" id="A0A8H6Z0H9"/>
<dbReference type="Proteomes" id="UP000623467">
    <property type="component" value="Unassembled WGS sequence"/>
</dbReference>
<evidence type="ECO:0000313" key="3">
    <source>
        <dbReference type="EMBL" id="KAF7370410.1"/>
    </source>
</evidence>
<protein>
    <submittedName>
        <fullName evidence="3">Uncharacterized protein</fullName>
    </submittedName>
</protein>
<keyword evidence="1" id="KW-0175">Coiled coil</keyword>
<keyword evidence="4" id="KW-1185">Reference proteome</keyword>
<feature type="compositionally biased region" description="Polar residues" evidence="2">
    <location>
        <begin position="36"/>
        <end position="49"/>
    </location>
</feature>
<reference evidence="3" key="1">
    <citation type="submission" date="2020-05" db="EMBL/GenBank/DDBJ databases">
        <title>Mycena genomes resolve the evolution of fungal bioluminescence.</title>
        <authorList>
            <person name="Tsai I.J."/>
        </authorList>
    </citation>
    <scope>NUCLEOTIDE SEQUENCE</scope>
    <source>
        <strain evidence="3">160909Yilan</strain>
    </source>
</reference>
<sequence>MRASVHGPLLGAVNVARKSERRKSPSLSPGSQRSSMTSQAHNAANDHLTSLPSALRKAVINPIATIPAPSASASLVSVPDGQLAPLQGVIEELKAEIDRSQKELMAQAAQTQVVFDNTSARATIAGTPASS</sequence>
<evidence type="ECO:0000313" key="4">
    <source>
        <dbReference type="Proteomes" id="UP000623467"/>
    </source>
</evidence>
<organism evidence="3 4">
    <name type="scientific">Mycena sanguinolenta</name>
    <dbReference type="NCBI Taxonomy" id="230812"/>
    <lineage>
        <taxon>Eukaryota</taxon>
        <taxon>Fungi</taxon>
        <taxon>Dikarya</taxon>
        <taxon>Basidiomycota</taxon>
        <taxon>Agaricomycotina</taxon>
        <taxon>Agaricomycetes</taxon>
        <taxon>Agaricomycetidae</taxon>
        <taxon>Agaricales</taxon>
        <taxon>Marasmiineae</taxon>
        <taxon>Mycenaceae</taxon>
        <taxon>Mycena</taxon>
    </lineage>
</organism>
<accession>A0A8H6Z0H9</accession>
<feature type="compositionally biased region" description="Low complexity" evidence="2">
    <location>
        <begin position="25"/>
        <end position="35"/>
    </location>
</feature>
<proteinExistence type="predicted"/>
<evidence type="ECO:0000256" key="2">
    <source>
        <dbReference type="SAM" id="MobiDB-lite"/>
    </source>
</evidence>
<name>A0A8H6Z0H9_9AGAR</name>
<evidence type="ECO:0000256" key="1">
    <source>
        <dbReference type="SAM" id="Coils"/>
    </source>
</evidence>
<feature type="region of interest" description="Disordered" evidence="2">
    <location>
        <begin position="1"/>
        <end position="49"/>
    </location>
</feature>
<feature type="coiled-coil region" evidence="1">
    <location>
        <begin position="83"/>
        <end position="110"/>
    </location>
</feature>
<dbReference type="OrthoDB" id="312015at2759"/>
<dbReference type="EMBL" id="JACAZH010000004">
    <property type="protein sequence ID" value="KAF7370410.1"/>
    <property type="molecule type" value="Genomic_DNA"/>
</dbReference>
<gene>
    <name evidence="3" type="ORF">MSAN_00672700</name>
</gene>
<comment type="caution">
    <text evidence="3">The sequence shown here is derived from an EMBL/GenBank/DDBJ whole genome shotgun (WGS) entry which is preliminary data.</text>
</comment>